<evidence type="ECO:0000256" key="2">
    <source>
        <dbReference type="ARBA" id="ARBA00022670"/>
    </source>
</evidence>
<dbReference type="InterPro" id="IPR000859">
    <property type="entry name" value="CUB_dom"/>
</dbReference>
<evidence type="ECO:0000256" key="4">
    <source>
        <dbReference type="ARBA" id="ARBA00022801"/>
    </source>
</evidence>
<keyword evidence="7" id="KW-1015">Disulfide bond</keyword>
<evidence type="ECO:0000256" key="6">
    <source>
        <dbReference type="ARBA" id="ARBA00023049"/>
    </source>
</evidence>
<dbReference type="Gene3D" id="3.40.390.10">
    <property type="entry name" value="Collagenase (Catalytic Domain)"/>
    <property type="match status" value="1"/>
</dbReference>
<reference evidence="12" key="1">
    <citation type="submission" date="2022-11" db="UniProtKB">
        <authorList>
            <consortium name="WormBaseParasite"/>
        </authorList>
    </citation>
    <scope>IDENTIFICATION</scope>
</reference>
<dbReference type="Pfam" id="PF00431">
    <property type="entry name" value="CUB"/>
    <property type="match status" value="1"/>
</dbReference>
<dbReference type="InterPro" id="IPR001506">
    <property type="entry name" value="Peptidase_M12A"/>
</dbReference>
<accession>A0A915IXZ6</accession>
<keyword evidence="2" id="KW-0645">Protease</keyword>
<evidence type="ECO:0000259" key="10">
    <source>
        <dbReference type="PROSITE" id="PS51864"/>
    </source>
</evidence>
<feature type="domain" description="Peptidase M12A" evidence="10">
    <location>
        <begin position="1"/>
        <end position="66"/>
    </location>
</feature>
<dbReference type="Proteomes" id="UP000887565">
    <property type="component" value="Unplaced"/>
</dbReference>
<dbReference type="Gene3D" id="2.60.120.290">
    <property type="entry name" value="Spermadhesin, CUB domain"/>
    <property type="match status" value="1"/>
</dbReference>
<dbReference type="Pfam" id="PF01400">
    <property type="entry name" value="Astacin"/>
    <property type="match status" value="1"/>
</dbReference>
<evidence type="ECO:0000256" key="5">
    <source>
        <dbReference type="ARBA" id="ARBA00022833"/>
    </source>
</evidence>
<dbReference type="WBParaSite" id="nRc.2.0.1.t18301-RA">
    <property type="protein sequence ID" value="nRc.2.0.1.t18301-RA"/>
    <property type="gene ID" value="nRc.2.0.1.g18301"/>
</dbReference>
<evidence type="ECO:0000259" key="9">
    <source>
        <dbReference type="PROSITE" id="PS01180"/>
    </source>
</evidence>
<dbReference type="PROSITE" id="PS00022">
    <property type="entry name" value="EGF_1"/>
    <property type="match status" value="1"/>
</dbReference>
<dbReference type="InterPro" id="IPR024079">
    <property type="entry name" value="MetalloPept_cat_dom_sf"/>
</dbReference>
<keyword evidence="11" id="KW-1185">Reference proteome</keyword>
<dbReference type="PANTHER" id="PTHR10127:SF810">
    <property type="entry name" value="ZINC METALLOPROTEINASE NAS-38"/>
    <property type="match status" value="1"/>
</dbReference>
<dbReference type="PROSITE" id="PS51864">
    <property type="entry name" value="ASTACIN"/>
    <property type="match status" value="1"/>
</dbReference>
<evidence type="ECO:0000256" key="8">
    <source>
        <dbReference type="PROSITE-ProRule" id="PRU00059"/>
    </source>
</evidence>
<dbReference type="CDD" id="cd00041">
    <property type="entry name" value="CUB"/>
    <property type="match status" value="1"/>
</dbReference>
<protein>
    <submittedName>
        <fullName evidence="12">CUB domain-containing protein</fullName>
    </submittedName>
</protein>
<evidence type="ECO:0000256" key="7">
    <source>
        <dbReference type="ARBA" id="ARBA00023157"/>
    </source>
</evidence>
<proteinExistence type="predicted"/>
<evidence type="ECO:0000313" key="12">
    <source>
        <dbReference type="WBParaSite" id="nRc.2.0.1.t18301-RA"/>
    </source>
</evidence>
<dbReference type="OMA" id="VEPTHRW"/>
<evidence type="ECO:0000313" key="11">
    <source>
        <dbReference type="Proteomes" id="UP000887565"/>
    </source>
</evidence>
<dbReference type="GO" id="GO:0004222">
    <property type="term" value="F:metalloendopeptidase activity"/>
    <property type="evidence" value="ECO:0007669"/>
    <property type="project" value="InterPro"/>
</dbReference>
<dbReference type="GO" id="GO:0046872">
    <property type="term" value="F:metal ion binding"/>
    <property type="evidence" value="ECO:0007669"/>
    <property type="project" value="UniProtKB-KW"/>
</dbReference>
<dbReference type="AlphaFoldDB" id="A0A915IXZ6"/>
<dbReference type="PROSITE" id="PS01180">
    <property type="entry name" value="CUB"/>
    <property type="match status" value="1"/>
</dbReference>
<keyword evidence="3" id="KW-0479">Metal-binding</keyword>
<name>A0A915IXZ6_ROMCU</name>
<sequence>MDRKSGTARYLAAKSVMHYDGFTRGFTYNPNKYSISTKDAKFQNTIGQRVGPSFIDFKLINMAYCGQICQQKLGCQHSGYEDPNNCMQCKCPGGFGGRLCESAAPSSSGCGGVIKATKEPQYITSPGYPGQYSKGLQCNWYILAPPSGRIYLTFGGTFSLPCDEICTNSYVEVKPFQDFQRTGYRFCCTKAPDQIVAESNEMVVIFVSNGQVGNGFRAAVSTDSTGAIVAPTAPPPIQITQVPVTVQAGQTPKSPQVQSMIMKKLDQFIEQSIR</sequence>
<dbReference type="SMART" id="SM00042">
    <property type="entry name" value="CUB"/>
    <property type="match status" value="1"/>
</dbReference>
<keyword evidence="5" id="KW-0862">Zinc</keyword>
<dbReference type="SUPFAM" id="SSF49854">
    <property type="entry name" value="Spermadhesin, CUB domain"/>
    <property type="match status" value="1"/>
</dbReference>
<keyword evidence="1" id="KW-0245">EGF-like domain</keyword>
<keyword evidence="6" id="KW-0482">Metalloprotease</keyword>
<organism evidence="11 12">
    <name type="scientific">Romanomermis culicivorax</name>
    <name type="common">Nematode worm</name>
    <dbReference type="NCBI Taxonomy" id="13658"/>
    <lineage>
        <taxon>Eukaryota</taxon>
        <taxon>Metazoa</taxon>
        <taxon>Ecdysozoa</taxon>
        <taxon>Nematoda</taxon>
        <taxon>Enoplea</taxon>
        <taxon>Dorylaimia</taxon>
        <taxon>Mermithida</taxon>
        <taxon>Mermithoidea</taxon>
        <taxon>Mermithidae</taxon>
        <taxon>Romanomermis</taxon>
    </lineage>
</organism>
<comment type="caution">
    <text evidence="8">Lacks conserved residue(s) required for the propagation of feature annotation.</text>
</comment>
<feature type="domain" description="CUB" evidence="9">
    <location>
        <begin position="110"/>
        <end position="223"/>
    </location>
</feature>
<dbReference type="InterPro" id="IPR035914">
    <property type="entry name" value="Sperma_CUB_dom_sf"/>
</dbReference>
<dbReference type="PROSITE" id="PS01186">
    <property type="entry name" value="EGF_2"/>
    <property type="match status" value="1"/>
</dbReference>
<dbReference type="PANTHER" id="PTHR10127">
    <property type="entry name" value="DISCOIDIN, CUB, EGF, LAMININ , AND ZINC METALLOPROTEASE DOMAIN CONTAINING"/>
    <property type="match status" value="1"/>
</dbReference>
<evidence type="ECO:0000256" key="1">
    <source>
        <dbReference type="ARBA" id="ARBA00022536"/>
    </source>
</evidence>
<evidence type="ECO:0000256" key="3">
    <source>
        <dbReference type="ARBA" id="ARBA00022723"/>
    </source>
</evidence>
<dbReference type="GO" id="GO:0006508">
    <property type="term" value="P:proteolysis"/>
    <property type="evidence" value="ECO:0007669"/>
    <property type="project" value="UniProtKB-KW"/>
</dbReference>
<dbReference type="InterPro" id="IPR000742">
    <property type="entry name" value="EGF"/>
</dbReference>
<keyword evidence="4" id="KW-0378">Hydrolase</keyword>